<protein>
    <recommendedName>
        <fullName evidence="3">BD-FAE-like domain-containing protein</fullName>
    </recommendedName>
</protein>
<evidence type="ECO:0000256" key="1">
    <source>
        <dbReference type="ARBA" id="ARBA00022801"/>
    </source>
</evidence>
<dbReference type="EMBL" id="BRXZ01001149">
    <property type="protein sequence ID" value="GMH63709.1"/>
    <property type="molecule type" value="Genomic_DNA"/>
</dbReference>
<dbReference type="OrthoDB" id="19653at2759"/>
<gene>
    <name evidence="4" type="ORF">TrRE_jg1011</name>
</gene>
<feature type="transmembrane region" description="Helical" evidence="2">
    <location>
        <begin position="329"/>
        <end position="352"/>
    </location>
</feature>
<evidence type="ECO:0000256" key="2">
    <source>
        <dbReference type="SAM" id="Phobius"/>
    </source>
</evidence>
<dbReference type="SUPFAM" id="SSF53474">
    <property type="entry name" value="alpha/beta-Hydrolases"/>
    <property type="match status" value="1"/>
</dbReference>
<dbReference type="PANTHER" id="PTHR48081">
    <property type="entry name" value="AB HYDROLASE SUPERFAMILY PROTEIN C4A8.06C"/>
    <property type="match status" value="1"/>
</dbReference>
<organism evidence="4 5">
    <name type="scientific">Triparma retinervis</name>
    <dbReference type="NCBI Taxonomy" id="2557542"/>
    <lineage>
        <taxon>Eukaryota</taxon>
        <taxon>Sar</taxon>
        <taxon>Stramenopiles</taxon>
        <taxon>Ochrophyta</taxon>
        <taxon>Bolidophyceae</taxon>
        <taxon>Parmales</taxon>
        <taxon>Triparmaceae</taxon>
        <taxon>Triparma</taxon>
    </lineage>
</organism>
<dbReference type="PANTHER" id="PTHR48081:SF13">
    <property type="entry name" value="ALPHA_BETA HYDROLASE"/>
    <property type="match status" value="1"/>
</dbReference>
<accession>A0A9W7E0Q4</accession>
<comment type="caution">
    <text evidence="4">The sequence shown here is derived from an EMBL/GenBank/DDBJ whole genome shotgun (WGS) entry which is preliminary data.</text>
</comment>
<proteinExistence type="predicted"/>
<evidence type="ECO:0000259" key="3">
    <source>
        <dbReference type="Pfam" id="PF20434"/>
    </source>
</evidence>
<sequence>MVPLLQATSALGKLPSSGAFSIFTWLFQGISNLSGTAHGDYSPETFAYRSHRSLENRDPTLMWGGGCTSGSRPFKSDLELDLWRPKSPNGKTIFHVHGGGWSLLDKSNSFVIDFLLDNGVTVVSPQYSLVCEGYNGVDMLDDLYAARQFLSLNAESWGINDTEVGALGTSSGGHLAMLLAFSNPSNFTFVQNMYGPGDFSEWFESGWVASGTSGREFTCHNQGDHWSFVPPSCDDNGVGSVSPVALIGPESPRTVSIHGSMDSLIPYYLSESLHDTLDSNAVRNSLITLNGFDHVLDLGYGSVGNQLCRYSLLQLLNNQKIEGRGGGDVVLAFSLLGCLWGAGLTVRSFQLARRGYKVDRRT</sequence>
<keyword evidence="2" id="KW-0472">Membrane</keyword>
<dbReference type="Gene3D" id="3.40.50.1820">
    <property type="entry name" value="alpha/beta hydrolase"/>
    <property type="match status" value="1"/>
</dbReference>
<keyword evidence="5" id="KW-1185">Reference proteome</keyword>
<dbReference type="InterPro" id="IPR029058">
    <property type="entry name" value="AB_hydrolase_fold"/>
</dbReference>
<dbReference type="AlphaFoldDB" id="A0A9W7E0Q4"/>
<reference evidence="4" key="1">
    <citation type="submission" date="2022-07" db="EMBL/GenBank/DDBJ databases">
        <title>Genome analysis of Parmales, a sister group of diatoms, reveals the evolutionary specialization of diatoms from phago-mixotrophs to photoautotrophs.</title>
        <authorList>
            <person name="Ban H."/>
            <person name="Sato S."/>
            <person name="Yoshikawa S."/>
            <person name="Kazumasa Y."/>
            <person name="Nakamura Y."/>
            <person name="Ichinomiya M."/>
            <person name="Saitoh K."/>
            <person name="Sato N."/>
            <person name="Blanc-Mathieu R."/>
            <person name="Endo H."/>
            <person name="Kuwata A."/>
            <person name="Ogata H."/>
        </authorList>
    </citation>
    <scope>NUCLEOTIDE SEQUENCE</scope>
</reference>
<dbReference type="GO" id="GO:0016787">
    <property type="term" value="F:hydrolase activity"/>
    <property type="evidence" value="ECO:0007669"/>
    <property type="project" value="UniProtKB-KW"/>
</dbReference>
<dbReference type="Proteomes" id="UP001165082">
    <property type="component" value="Unassembled WGS sequence"/>
</dbReference>
<dbReference type="InterPro" id="IPR050300">
    <property type="entry name" value="GDXG_lipolytic_enzyme"/>
</dbReference>
<name>A0A9W7E0Q4_9STRA</name>
<keyword evidence="2" id="KW-0812">Transmembrane</keyword>
<keyword evidence="1" id="KW-0378">Hydrolase</keyword>
<feature type="domain" description="BD-FAE-like" evidence="3">
    <location>
        <begin position="80"/>
        <end position="277"/>
    </location>
</feature>
<evidence type="ECO:0000313" key="5">
    <source>
        <dbReference type="Proteomes" id="UP001165082"/>
    </source>
</evidence>
<evidence type="ECO:0000313" key="4">
    <source>
        <dbReference type="EMBL" id="GMH63709.1"/>
    </source>
</evidence>
<dbReference type="InterPro" id="IPR049492">
    <property type="entry name" value="BD-FAE-like_dom"/>
</dbReference>
<dbReference type="Pfam" id="PF20434">
    <property type="entry name" value="BD-FAE"/>
    <property type="match status" value="1"/>
</dbReference>
<keyword evidence="2" id="KW-1133">Transmembrane helix</keyword>